<dbReference type="Proteomes" id="UP000886653">
    <property type="component" value="Unassembled WGS sequence"/>
</dbReference>
<keyword evidence="2" id="KW-1185">Reference proteome</keyword>
<proteinExistence type="predicted"/>
<organism evidence="1 2">
    <name type="scientific">Cronartium quercuum f. sp. fusiforme G11</name>
    <dbReference type="NCBI Taxonomy" id="708437"/>
    <lineage>
        <taxon>Eukaryota</taxon>
        <taxon>Fungi</taxon>
        <taxon>Dikarya</taxon>
        <taxon>Basidiomycota</taxon>
        <taxon>Pucciniomycotina</taxon>
        <taxon>Pucciniomycetes</taxon>
        <taxon>Pucciniales</taxon>
        <taxon>Coleosporiaceae</taxon>
        <taxon>Cronartium</taxon>
    </lineage>
</organism>
<feature type="non-terminal residue" evidence="1">
    <location>
        <position position="1"/>
    </location>
</feature>
<accession>A0A9P6NFW6</accession>
<sequence length="92" mass="10542">PIPPLMHNRAIHVPTWDPPSCRLVTHLYSHKLVELHSCLGMPVTLMLPNQSVEDGLTSLAIFMAHLATPTWYYDLIHIFGWERTVIGRIDCR</sequence>
<gene>
    <name evidence="1" type="ORF">CROQUDRAFT_46058</name>
</gene>
<comment type="caution">
    <text evidence="1">The sequence shown here is derived from an EMBL/GenBank/DDBJ whole genome shotgun (WGS) entry which is preliminary data.</text>
</comment>
<protein>
    <submittedName>
        <fullName evidence="1">Uncharacterized protein</fullName>
    </submittedName>
</protein>
<evidence type="ECO:0000313" key="2">
    <source>
        <dbReference type="Proteomes" id="UP000886653"/>
    </source>
</evidence>
<dbReference type="EMBL" id="MU167280">
    <property type="protein sequence ID" value="KAG0145228.1"/>
    <property type="molecule type" value="Genomic_DNA"/>
</dbReference>
<dbReference type="AlphaFoldDB" id="A0A9P6NFW6"/>
<reference evidence="1" key="1">
    <citation type="submission" date="2013-11" db="EMBL/GenBank/DDBJ databases">
        <title>Genome sequence of the fusiform rust pathogen reveals effectors for host alternation and coevolution with pine.</title>
        <authorList>
            <consortium name="DOE Joint Genome Institute"/>
            <person name="Smith K."/>
            <person name="Pendleton A."/>
            <person name="Kubisiak T."/>
            <person name="Anderson C."/>
            <person name="Salamov A."/>
            <person name="Aerts A."/>
            <person name="Riley R."/>
            <person name="Clum A."/>
            <person name="Lindquist E."/>
            <person name="Ence D."/>
            <person name="Campbell M."/>
            <person name="Kronenberg Z."/>
            <person name="Feau N."/>
            <person name="Dhillon B."/>
            <person name="Hamelin R."/>
            <person name="Burleigh J."/>
            <person name="Smith J."/>
            <person name="Yandell M."/>
            <person name="Nelson C."/>
            <person name="Grigoriev I."/>
            <person name="Davis J."/>
        </authorList>
    </citation>
    <scope>NUCLEOTIDE SEQUENCE</scope>
    <source>
        <strain evidence="1">G11</strain>
    </source>
</reference>
<name>A0A9P6NFW6_9BASI</name>
<evidence type="ECO:0000313" key="1">
    <source>
        <dbReference type="EMBL" id="KAG0145228.1"/>
    </source>
</evidence>